<sequence>MRKKLLISCSSLHSILNVNPNCDHLSIEICDSVGSSKFQWRGWSHAAACVPSETSDIRWKRGQRVPKHERRAMVSIRECWKTLCNKAYQKKGYQWQSYLMKAKTVKDGPIQGRVQPVRVHVTLAPEFLEGKGGPQFSSWEARLCNEFEIVSAPDDHCTTSASSSIQGAELLNLSAIATNCKRLWIMDCIGDKWLVVVATICKELQELRVFPSAPFGNQAAVTEVGLVAISKGCPKLHSLLYF</sequence>
<evidence type="ECO:0000313" key="2">
    <source>
        <dbReference type="Proteomes" id="UP001058974"/>
    </source>
</evidence>
<dbReference type="EMBL" id="JAMSHJ010000001">
    <property type="protein sequence ID" value="KAI5448412.1"/>
    <property type="molecule type" value="Genomic_DNA"/>
</dbReference>
<dbReference type="Proteomes" id="UP001058974">
    <property type="component" value="Chromosome 1"/>
</dbReference>
<protein>
    <submittedName>
        <fullName evidence="1">Uncharacterized protein</fullName>
    </submittedName>
</protein>
<reference evidence="1 2" key="1">
    <citation type="journal article" date="2022" name="Nat. Genet.">
        <title>Improved pea reference genome and pan-genome highlight genomic features and evolutionary characteristics.</title>
        <authorList>
            <person name="Yang T."/>
            <person name="Liu R."/>
            <person name="Luo Y."/>
            <person name="Hu S."/>
            <person name="Wang D."/>
            <person name="Wang C."/>
            <person name="Pandey M.K."/>
            <person name="Ge S."/>
            <person name="Xu Q."/>
            <person name="Li N."/>
            <person name="Li G."/>
            <person name="Huang Y."/>
            <person name="Saxena R.K."/>
            <person name="Ji Y."/>
            <person name="Li M."/>
            <person name="Yan X."/>
            <person name="He Y."/>
            <person name="Liu Y."/>
            <person name="Wang X."/>
            <person name="Xiang C."/>
            <person name="Varshney R.K."/>
            <person name="Ding H."/>
            <person name="Gao S."/>
            <person name="Zong X."/>
        </authorList>
    </citation>
    <scope>NUCLEOTIDE SEQUENCE [LARGE SCALE GENOMIC DNA]</scope>
    <source>
        <strain evidence="1 2">cv. Zhongwan 6</strain>
    </source>
</reference>
<comment type="caution">
    <text evidence="1">The sequence shown here is derived from an EMBL/GenBank/DDBJ whole genome shotgun (WGS) entry which is preliminary data.</text>
</comment>
<proteinExistence type="predicted"/>
<gene>
    <name evidence="1" type="ORF">KIW84_015721</name>
</gene>
<dbReference type="InterPro" id="IPR032675">
    <property type="entry name" value="LRR_dom_sf"/>
</dbReference>
<accession>A0A9D5H145</accession>
<organism evidence="1 2">
    <name type="scientific">Pisum sativum</name>
    <name type="common">Garden pea</name>
    <name type="synonym">Lathyrus oleraceus</name>
    <dbReference type="NCBI Taxonomy" id="3888"/>
    <lineage>
        <taxon>Eukaryota</taxon>
        <taxon>Viridiplantae</taxon>
        <taxon>Streptophyta</taxon>
        <taxon>Embryophyta</taxon>
        <taxon>Tracheophyta</taxon>
        <taxon>Spermatophyta</taxon>
        <taxon>Magnoliopsida</taxon>
        <taxon>eudicotyledons</taxon>
        <taxon>Gunneridae</taxon>
        <taxon>Pentapetalae</taxon>
        <taxon>rosids</taxon>
        <taxon>fabids</taxon>
        <taxon>Fabales</taxon>
        <taxon>Fabaceae</taxon>
        <taxon>Papilionoideae</taxon>
        <taxon>50 kb inversion clade</taxon>
        <taxon>NPAAA clade</taxon>
        <taxon>Hologalegina</taxon>
        <taxon>IRL clade</taxon>
        <taxon>Fabeae</taxon>
        <taxon>Lathyrus</taxon>
    </lineage>
</organism>
<evidence type="ECO:0000313" key="1">
    <source>
        <dbReference type="EMBL" id="KAI5448412.1"/>
    </source>
</evidence>
<dbReference type="Gramene" id="Psat01G0572100-T1">
    <property type="protein sequence ID" value="KAI5448412.1"/>
    <property type="gene ID" value="KIW84_015721"/>
</dbReference>
<name>A0A9D5H145_PEA</name>
<dbReference type="Gene3D" id="3.80.10.10">
    <property type="entry name" value="Ribonuclease Inhibitor"/>
    <property type="match status" value="1"/>
</dbReference>
<dbReference type="AlphaFoldDB" id="A0A9D5H145"/>
<keyword evidence="2" id="KW-1185">Reference proteome</keyword>